<dbReference type="InParanoid" id="D3BKW7"/>
<dbReference type="InterPro" id="IPR035899">
    <property type="entry name" value="DBL_dom_sf"/>
</dbReference>
<dbReference type="EMBL" id="ADBJ01000038">
    <property type="protein sequence ID" value="EFA78547.1"/>
    <property type="molecule type" value="Genomic_DNA"/>
</dbReference>
<feature type="compositionally biased region" description="Pro residues" evidence="5">
    <location>
        <begin position="226"/>
        <end position="243"/>
    </location>
</feature>
<comment type="caution">
    <text evidence="9">The sequence shown here is derived from an EMBL/GenBank/DDBJ whole genome shotgun (WGS) entry which is preliminary data.</text>
</comment>
<evidence type="ECO:0000259" key="8">
    <source>
        <dbReference type="PROSITE" id="PS50238"/>
    </source>
</evidence>
<dbReference type="PANTHER" id="PTHR23176:SF129">
    <property type="entry name" value="RHO GTPASE ACTIVATING PROTEIN AT 16F, ISOFORM E-RELATED"/>
    <property type="match status" value="1"/>
</dbReference>
<dbReference type="GO" id="GO:0007165">
    <property type="term" value="P:signal transduction"/>
    <property type="evidence" value="ECO:0007669"/>
    <property type="project" value="InterPro"/>
</dbReference>
<evidence type="ECO:0000256" key="5">
    <source>
        <dbReference type="SAM" id="MobiDB-lite"/>
    </source>
</evidence>
<dbReference type="InterPro" id="IPR011993">
    <property type="entry name" value="PH-like_dom_sf"/>
</dbReference>
<feature type="compositionally biased region" description="Acidic residues" evidence="5">
    <location>
        <begin position="1145"/>
        <end position="1154"/>
    </location>
</feature>
<dbReference type="Gene3D" id="1.10.555.10">
    <property type="entry name" value="Rho GTPase activation protein"/>
    <property type="match status" value="1"/>
</dbReference>
<dbReference type="GO" id="GO:0005096">
    <property type="term" value="F:GTPase activator activity"/>
    <property type="evidence" value="ECO:0007669"/>
    <property type="project" value="UniProtKB-KW"/>
</dbReference>
<dbReference type="PROSITE" id="PS50238">
    <property type="entry name" value="RHOGAP"/>
    <property type="match status" value="1"/>
</dbReference>
<dbReference type="PANTHER" id="PTHR23176">
    <property type="entry name" value="RHO/RAC/CDC GTPASE-ACTIVATING PROTEIN"/>
    <property type="match status" value="1"/>
</dbReference>
<feature type="compositionally biased region" description="Pro residues" evidence="5">
    <location>
        <begin position="145"/>
        <end position="200"/>
    </location>
</feature>
<feature type="compositionally biased region" description="Basic and acidic residues" evidence="5">
    <location>
        <begin position="492"/>
        <end position="505"/>
    </location>
</feature>
<evidence type="ECO:0000256" key="3">
    <source>
        <dbReference type="ARBA" id="ARBA00022490"/>
    </source>
</evidence>
<dbReference type="Proteomes" id="UP000001396">
    <property type="component" value="Unassembled WGS sequence"/>
</dbReference>
<sequence length="1269" mass="140496">MDNNNLPPPPLLKTPPPLLPKSNSAGSLSPPNKSLPTPNKPPPLSKPPPLAKPPHLGGPQQTSPPSQLPPQQTPPLPPNVSGQPKPPNKLPPQPPAKLMTGTPTSTSTGSLPLPSQYQQQQQQPRQPPPVNLPPLPPSNMGVNQMPPPPPMPTNLPPPPPLNTAQMPPPPAMPTTLPPLPSSIANLPPPPMPTNLPPPPINTSGNSINAIPSTNISPTVIGKSQQAPPPILSPPPPLATPPLVPISNPNPMNSSTESFSPPPSNRNSVDLTALDFPEINTQNRIAEENFNYLKDIYTKITKRSQASSSTSREGHSLAEAFKNYGTMLIAQQDNIMGQCMFKVGDLHRDLETFRDRLDNQTLSGLRGTVDQYVNRDIKLVRASKKNFDKVRSLYDTIDGKCSANASKSKGINLVRQAELQQERDFLKGRVTSTGQESATTIRLVNESNSVEMMEQIIEYVESLQQASRLLTEQLDTMQPVLANYKKEAQKRKSELEKSIDLQKQLDRNSVGGNGANKDSRVNNSSDNIEREVQGEDPKRARVRRFISAERNYVSGLSTLVQVYLAGLRTDDRLFSKVFKEDEVAIFANIEPLLSHQTKFLEELEGCLKQYGEPGGPTLGQTFFKASGKFMSLYSVYVGNFSKALTTLNRVKQSKNFQAFLKTCEEKSDGADIDSLIPTPLTRITSYMIFLQDLKETDSSDPNEANSIRGALDKMQALGNLVGQSHNLIQLMKLQQSLIGFDASYLVEEGRFLLKEGTVSMSIGNAPVSSYYCILVSDLLIYCKKQTALFPSVLYDNTLAIASGSSSSNLGSNTKYKFVGKLEVKNMDLKTSPKDDEKTFVLTSGVGNNLVTVSVQFENKTIKEDWWSTISKAISKANQNKIFSIPLEHIYARPAEQGRAIPLFVQRILDYLYENAASEEGIFRLSANQRVLDASREEIETGVELDYSELDIHVVACLLKLWVRNLPEPLLTFKEFDSFVEIADIDSKRDKYIALKALVEKIPQINRFCTFYLMRMLTKVSDNCQVNKMTPNNVSIVFATLLLRKKGASPMDCTAFNSIFSLVECFMTGFHEIFIDIEKEYHRHQTEQSDAMKRRTMPPTKSLPGIPPTSSPMSLPSSPDNSPQPTRSAMNHHSRNNSSGGNGASNEDSDSDDDEGFSIGTNSKASITIQLGEIVKQGYLTKKGAMRRNWTKRWFVLKNGYLFYFKTSRDKKPKGIIQLVNVSVSKSYYKPYCMALKSSGSSDEREFLICATNQTELEEWIVSINKCSTKE</sequence>
<comment type="subcellular location">
    <subcellularLocation>
        <location evidence="1">Cytoplasm</location>
    </subcellularLocation>
</comment>
<dbReference type="Pfam" id="PF16746">
    <property type="entry name" value="BAR_3"/>
    <property type="match status" value="1"/>
</dbReference>
<evidence type="ECO:0000259" key="7">
    <source>
        <dbReference type="PROSITE" id="PS50010"/>
    </source>
</evidence>
<dbReference type="Pfam" id="PF00169">
    <property type="entry name" value="PH"/>
    <property type="match status" value="1"/>
</dbReference>
<evidence type="ECO:0000313" key="9">
    <source>
        <dbReference type="EMBL" id="EFA78547.1"/>
    </source>
</evidence>
<accession>D3BKW7</accession>
<dbReference type="RefSeq" id="XP_020430671.1">
    <property type="nucleotide sequence ID" value="XM_020579996.1"/>
</dbReference>
<dbReference type="InterPro" id="IPR000219">
    <property type="entry name" value="DH_dom"/>
</dbReference>
<feature type="region of interest" description="Disordered" evidence="5">
    <location>
        <begin position="492"/>
        <end position="534"/>
    </location>
</feature>
<keyword evidence="10" id="KW-1185">Reference proteome</keyword>
<evidence type="ECO:0000256" key="1">
    <source>
        <dbReference type="ARBA" id="ARBA00004496"/>
    </source>
</evidence>
<proteinExistence type="predicted"/>
<dbReference type="PROSITE" id="PS50010">
    <property type="entry name" value="DH_2"/>
    <property type="match status" value="1"/>
</dbReference>
<feature type="compositionally biased region" description="Polar residues" evidence="5">
    <location>
        <begin position="246"/>
        <end position="267"/>
    </location>
</feature>
<dbReference type="SUPFAM" id="SSF48350">
    <property type="entry name" value="GTPase activation domain, GAP"/>
    <property type="match status" value="1"/>
</dbReference>
<dbReference type="PROSITE" id="PS50003">
    <property type="entry name" value="PH_DOMAIN"/>
    <property type="match status" value="2"/>
</dbReference>
<keyword evidence="2" id="KW-0343">GTPase activation</keyword>
<dbReference type="Gene3D" id="2.30.29.30">
    <property type="entry name" value="Pleckstrin-homology domain (PH domain)/Phosphotyrosine-binding domain (PTB)"/>
    <property type="match status" value="2"/>
</dbReference>
<dbReference type="Pfam" id="PF00621">
    <property type="entry name" value="RhoGEF"/>
    <property type="match status" value="1"/>
</dbReference>
<dbReference type="Pfam" id="PF00620">
    <property type="entry name" value="RhoGAP"/>
    <property type="match status" value="1"/>
</dbReference>
<name>D3BKW7_HETP5</name>
<dbReference type="FunFam" id="2.30.29.30:FF:000286">
    <property type="entry name" value="PH-protein kinase domain containing protein"/>
    <property type="match status" value="1"/>
</dbReference>
<dbReference type="CDD" id="cd07307">
    <property type="entry name" value="BAR"/>
    <property type="match status" value="1"/>
</dbReference>
<dbReference type="SMART" id="SM00325">
    <property type="entry name" value="RhoGEF"/>
    <property type="match status" value="1"/>
</dbReference>
<dbReference type="GO" id="GO:0005737">
    <property type="term" value="C:cytoplasm"/>
    <property type="evidence" value="ECO:0007669"/>
    <property type="project" value="UniProtKB-SubCell"/>
</dbReference>
<dbReference type="SMART" id="SM00324">
    <property type="entry name" value="RhoGAP"/>
    <property type="match status" value="1"/>
</dbReference>
<feature type="domain" description="Rho-GAP" evidence="8">
    <location>
        <begin position="883"/>
        <end position="1072"/>
    </location>
</feature>
<feature type="compositionally biased region" description="Pro residues" evidence="5">
    <location>
        <begin position="38"/>
        <end position="52"/>
    </location>
</feature>
<evidence type="ECO:0000256" key="4">
    <source>
        <dbReference type="ARBA" id="ARBA00037092"/>
    </source>
</evidence>
<dbReference type="Gene3D" id="1.20.900.10">
    <property type="entry name" value="Dbl homology (DH) domain"/>
    <property type="match status" value="1"/>
</dbReference>
<feature type="compositionally biased region" description="Polar residues" evidence="5">
    <location>
        <begin position="201"/>
        <end position="225"/>
    </location>
</feature>
<evidence type="ECO:0000313" key="10">
    <source>
        <dbReference type="Proteomes" id="UP000001396"/>
    </source>
</evidence>
<dbReference type="InterPro" id="IPR027267">
    <property type="entry name" value="AH/BAR_dom_sf"/>
</dbReference>
<dbReference type="SUPFAM" id="SSF48065">
    <property type="entry name" value="DBL homology domain (DH-domain)"/>
    <property type="match status" value="1"/>
</dbReference>
<feature type="domain" description="PH" evidence="6">
    <location>
        <begin position="743"/>
        <end position="873"/>
    </location>
</feature>
<dbReference type="FunCoup" id="D3BKW7">
    <property type="interactions" value="113"/>
</dbReference>
<dbReference type="SUPFAM" id="SSF50729">
    <property type="entry name" value="PH domain-like"/>
    <property type="match status" value="2"/>
</dbReference>
<dbReference type="InterPro" id="IPR008936">
    <property type="entry name" value="Rho_GTPase_activation_prot"/>
</dbReference>
<dbReference type="InterPro" id="IPR004148">
    <property type="entry name" value="BAR_dom"/>
</dbReference>
<feature type="region of interest" description="Disordered" evidence="5">
    <location>
        <begin position="1083"/>
        <end position="1157"/>
    </location>
</feature>
<dbReference type="InterPro" id="IPR050729">
    <property type="entry name" value="Rho-GAP"/>
</dbReference>
<dbReference type="InterPro" id="IPR000198">
    <property type="entry name" value="RhoGAP_dom"/>
</dbReference>
<dbReference type="SUPFAM" id="SSF103657">
    <property type="entry name" value="BAR/IMD domain-like"/>
    <property type="match status" value="1"/>
</dbReference>
<feature type="compositionally biased region" description="Low complexity" evidence="5">
    <location>
        <begin position="27"/>
        <end position="37"/>
    </location>
</feature>
<feature type="compositionally biased region" description="Low complexity" evidence="5">
    <location>
        <begin position="100"/>
        <end position="124"/>
    </location>
</feature>
<reference evidence="9 10" key="1">
    <citation type="journal article" date="2011" name="Genome Res.">
        <title>Phylogeny-wide analysis of social amoeba genomes highlights ancient origins for complex intercellular communication.</title>
        <authorList>
            <person name="Heidel A.J."/>
            <person name="Lawal H.M."/>
            <person name="Felder M."/>
            <person name="Schilde C."/>
            <person name="Helps N.R."/>
            <person name="Tunggal B."/>
            <person name="Rivero F."/>
            <person name="John U."/>
            <person name="Schleicher M."/>
            <person name="Eichinger L."/>
            <person name="Platzer M."/>
            <person name="Noegel A.A."/>
            <person name="Schaap P."/>
            <person name="Gloeckner G."/>
        </authorList>
    </citation>
    <scope>NUCLEOTIDE SEQUENCE [LARGE SCALE GENOMIC DNA]</scope>
    <source>
        <strain evidence="10">ATCC 26659 / Pp 5 / PN500</strain>
    </source>
</reference>
<dbReference type="PRINTS" id="PR01217">
    <property type="entry name" value="PRICHEXTENSN"/>
</dbReference>
<dbReference type="GeneID" id="31364674"/>
<dbReference type="InterPro" id="IPR001849">
    <property type="entry name" value="PH_domain"/>
</dbReference>
<feature type="compositionally biased region" description="Pro residues" evidence="5">
    <location>
        <begin position="1"/>
        <end position="19"/>
    </location>
</feature>
<evidence type="ECO:0000256" key="2">
    <source>
        <dbReference type="ARBA" id="ARBA00022468"/>
    </source>
</evidence>
<dbReference type="AlphaFoldDB" id="D3BKW7"/>
<feature type="compositionally biased region" description="Pro residues" evidence="5">
    <location>
        <begin position="125"/>
        <end position="137"/>
    </location>
</feature>
<dbReference type="Gene3D" id="1.20.1270.60">
    <property type="entry name" value="Arfaptin homology (AH) domain/BAR domain"/>
    <property type="match status" value="1"/>
</dbReference>
<comment type="function">
    <text evidence="4">Rho GTPase-activating protein involved in the signal transduction pathway.</text>
</comment>
<dbReference type="CDD" id="cd00159">
    <property type="entry name" value="RhoGAP"/>
    <property type="match status" value="1"/>
</dbReference>
<evidence type="ECO:0000259" key="6">
    <source>
        <dbReference type="PROSITE" id="PS50003"/>
    </source>
</evidence>
<dbReference type="SMART" id="SM00233">
    <property type="entry name" value="PH"/>
    <property type="match status" value="2"/>
</dbReference>
<dbReference type="OMA" id="GAMRRNW"/>
<protein>
    <submittedName>
        <fullName evidence="9">RhoGEF domain-containing protein</fullName>
    </submittedName>
</protein>
<feature type="domain" description="PH" evidence="6">
    <location>
        <begin position="1171"/>
        <end position="1267"/>
    </location>
</feature>
<gene>
    <name evidence="9" type="primary">xacC</name>
    <name evidence="9" type="ORF">PPL_09199</name>
</gene>
<feature type="region of interest" description="Disordered" evidence="5">
    <location>
        <begin position="1"/>
        <end position="267"/>
    </location>
</feature>
<feature type="compositionally biased region" description="Pro residues" evidence="5">
    <location>
        <begin position="66"/>
        <end position="95"/>
    </location>
</feature>
<feature type="compositionally biased region" description="Low complexity" evidence="5">
    <location>
        <begin position="1109"/>
        <end position="1121"/>
    </location>
</feature>
<feature type="domain" description="DH" evidence="7">
    <location>
        <begin position="536"/>
        <end position="723"/>
    </location>
</feature>
<dbReference type="GO" id="GO:0005085">
    <property type="term" value="F:guanyl-nucleotide exchange factor activity"/>
    <property type="evidence" value="ECO:0007669"/>
    <property type="project" value="InterPro"/>
</dbReference>
<dbReference type="CDD" id="cd00160">
    <property type="entry name" value="RhoGEF"/>
    <property type="match status" value="1"/>
</dbReference>
<dbReference type="GO" id="GO:0005547">
    <property type="term" value="F:phosphatidylinositol-3,4,5-trisphosphate binding"/>
    <property type="evidence" value="ECO:0007669"/>
    <property type="project" value="UniProtKB-ARBA"/>
</dbReference>
<organism evidence="9 10">
    <name type="scientific">Heterostelium pallidum (strain ATCC 26659 / Pp 5 / PN500)</name>
    <name type="common">Cellular slime mold</name>
    <name type="synonym">Polysphondylium pallidum</name>
    <dbReference type="NCBI Taxonomy" id="670386"/>
    <lineage>
        <taxon>Eukaryota</taxon>
        <taxon>Amoebozoa</taxon>
        <taxon>Evosea</taxon>
        <taxon>Eumycetozoa</taxon>
        <taxon>Dictyostelia</taxon>
        <taxon>Acytosteliales</taxon>
        <taxon>Acytosteliaceae</taxon>
        <taxon>Heterostelium</taxon>
    </lineage>
</organism>
<keyword evidence="3" id="KW-0963">Cytoplasm</keyword>